<proteinExistence type="predicted"/>
<dbReference type="AlphaFoldDB" id="A0A645EZ83"/>
<sequence>MEAQMENGDYVADDRGGIRRLSGAEAALQRALFLLTLRRGSFPFLPDTGSRLYLLRREKPGARAALARQYAAEALAGESGLTVTDVSVAEEETGTLTLTAALSWQGQALSASVTV</sequence>
<dbReference type="EMBL" id="VSSQ01053205">
    <property type="protein sequence ID" value="MPN07247.1"/>
    <property type="molecule type" value="Genomic_DNA"/>
</dbReference>
<accession>A0A645EZ83</accession>
<name>A0A645EZ83_9ZZZZ</name>
<evidence type="ECO:0008006" key="2">
    <source>
        <dbReference type="Google" id="ProtNLM"/>
    </source>
</evidence>
<protein>
    <recommendedName>
        <fullName evidence="2">IraD/Gp25-like domain-containing protein</fullName>
    </recommendedName>
</protein>
<dbReference type="SUPFAM" id="SSF160719">
    <property type="entry name" value="gpW/gp25-like"/>
    <property type="match status" value="1"/>
</dbReference>
<reference evidence="1" key="1">
    <citation type="submission" date="2019-08" db="EMBL/GenBank/DDBJ databases">
        <authorList>
            <person name="Kucharzyk K."/>
            <person name="Murdoch R.W."/>
            <person name="Higgins S."/>
            <person name="Loffler F."/>
        </authorList>
    </citation>
    <scope>NUCLEOTIDE SEQUENCE</scope>
</reference>
<organism evidence="1">
    <name type="scientific">bioreactor metagenome</name>
    <dbReference type="NCBI Taxonomy" id="1076179"/>
    <lineage>
        <taxon>unclassified sequences</taxon>
        <taxon>metagenomes</taxon>
        <taxon>ecological metagenomes</taxon>
    </lineage>
</organism>
<gene>
    <name evidence="1" type="ORF">SDC9_154513</name>
</gene>
<dbReference type="Gene3D" id="3.10.450.40">
    <property type="match status" value="1"/>
</dbReference>
<comment type="caution">
    <text evidence="1">The sequence shown here is derived from an EMBL/GenBank/DDBJ whole genome shotgun (WGS) entry which is preliminary data.</text>
</comment>
<evidence type="ECO:0000313" key="1">
    <source>
        <dbReference type="EMBL" id="MPN07247.1"/>
    </source>
</evidence>